<evidence type="ECO:0000256" key="7">
    <source>
        <dbReference type="ARBA" id="ARBA00038338"/>
    </source>
</evidence>
<dbReference type="PANTHER" id="PTHR30050:SF9">
    <property type="entry name" value="DNA REPLICATION PROTEIN DNAC"/>
    <property type="match status" value="1"/>
</dbReference>
<accession>A0A2L0IAU7</accession>
<evidence type="ECO:0000313" key="12">
    <source>
        <dbReference type="EMBL" id="AUX91695.1"/>
    </source>
</evidence>
<sequence length="245" mass="28146">MKTPAELFNRLHRLMPDHIKPKFQNGEELLAWNQEQGRLRSESIARENRAMKMQRILGRSGIRELHMNCSFDNYRVENDGQRKALEQARRYADEFDQGIASFVFSGRPGTGKNHLAAAIGNHLILRSKSVLIVTVADLMSIIKGSFSGGDRTEEHLLHDFSTVDLLVIDEIGMQTESRYEKVIINQIVDRRSSSKRPTGMLTNLNHAEMVKLLGERVMDRMRLGQSLWVSFNWESYRGRVVGNEY</sequence>
<evidence type="ECO:0000256" key="8">
    <source>
        <dbReference type="ARBA" id="ARBA00044977"/>
    </source>
</evidence>
<dbReference type="SUPFAM" id="SSF52540">
    <property type="entry name" value="P-loop containing nucleoside triphosphate hydrolases"/>
    <property type="match status" value="1"/>
</dbReference>
<dbReference type="Pfam" id="PF01695">
    <property type="entry name" value="IstB_IS21"/>
    <property type="match status" value="1"/>
</dbReference>
<keyword evidence="3" id="KW-0547">Nucleotide-binding</keyword>
<evidence type="ECO:0000256" key="4">
    <source>
        <dbReference type="ARBA" id="ARBA00022801"/>
    </source>
</evidence>
<dbReference type="Proteomes" id="UP000238365">
    <property type="component" value="Chromosome"/>
</dbReference>
<keyword evidence="1" id="KW-0639">Primosome</keyword>
<dbReference type="InterPro" id="IPR002611">
    <property type="entry name" value="IstB_ATP-bd"/>
</dbReference>
<proteinExistence type="inferred from homology"/>
<evidence type="ECO:0000256" key="2">
    <source>
        <dbReference type="ARBA" id="ARBA00022705"/>
    </source>
</evidence>
<dbReference type="GO" id="GO:1990077">
    <property type="term" value="C:primosome complex"/>
    <property type="evidence" value="ECO:0007669"/>
    <property type="project" value="UniProtKB-KW"/>
</dbReference>
<keyword evidence="2" id="KW-0235">DNA replication</keyword>
<dbReference type="InterPro" id="IPR028350">
    <property type="entry name" value="DNAC/IstB-like"/>
</dbReference>
<reference evidence="12 13" key="1">
    <citation type="submission" date="2018-01" db="EMBL/GenBank/DDBJ databases">
        <title>Complete and assembled Genome of Pantoea gaviniae DSM22758T.</title>
        <authorList>
            <person name="Stevens M.J.A."/>
            <person name="Zurfluh K."/>
            <person name="Stephan R."/>
        </authorList>
    </citation>
    <scope>NUCLEOTIDE SEQUENCE [LARGE SCALE GENOMIC DNA]</scope>
    <source>
        <strain evidence="12 13">DSM 22758</strain>
    </source>
</reference>
<dbReference type="AlphaFoldDB" id="A0A2L0IAU7"/>
<keyword evidence="5" id="KW-0067">ATP-binding</keyword>
<organism evidence="12 13">
    <name type="scientific">Mixta gaviniae</name>
    <dbReference type="NCBI Taxonomy" id="665914"/>
    <lineage>
        <taxon>Bacteria</taxon>
        <taxon>Pseudomonadati</taxon>
        <taxon>Pseudomonadota</taxon>
        <taxon>Gammaproteobacteria</taxon>
        <taxon>Enterobacterales</taxon>
        <taxon>Erwiniaceae</taxon>
        <taxon>Mixta</taxon>
    </lineage>
</organism>
<evidence type="ECO:0000256" key="9">
    <source>
        <dbReference type="ARBA" id="ARBA00045009"/>
    </source>
</evidence>
<dbReference type="PANTHER" id="PTHR30050">
    <property type="entry name" value="CHROMOSOMAL REPLICATION INITIATOR PROTEIN DNAA"/>
    <property type="match status" value="1"/>
</dbReference>
<evidence type="ECO:0000256" key="10">
    <source>
        <dbReference type="ARBA" id="ARBA00048778"/>
    </source>
</evidence>
<keyword evidence="6" id="KW-0238">DNA-binding</keyword>
<comment type="similarity">
    <text evidence="7">Belongs to the DnaC family.</text>
</comment>
<dbReference type="GO" id="GO:0006269">
    <property type="term" value="P:DNA replication, synthesis of primer"/>
    <property type="evidence" value="ECO:0007669"/>
    <property type="project" value="UniProtKB-KW"/>
</dbReference>
<dbReference type="GO" id="GO:0003677">
    <property type="term" value="F:DNA binding"/>
    <property type="evidence" value="ECO:0007669"/>
    <property type="project" value="UniProtKB-KW"/>
</dbReference>
<dbReference type="FunFam" id="3.40.50.300:FF:000266">
    <property type="entry name" value="DNA replication protein DnaC"/>
    <property type="match status" value="1"/>
</dbReference>
<evidence type="ECO:0000256" key="1">
    <source>
        <dbReference type="ARBA" id="ARBA00022515"/>
    </source>
</evidence>
<dbReference type="CDD" id="cd00009">
    <property type="entry name" value="AAA"/>
    <property type="match status" value="1"/>
</dbReference>
<keyword evidence="4" id="KW-0378">Hydrolase</keyword>
<protein>
    <recommendedName>
        <fullName evidence="8">Replicative helicase loader DnaC</fullName>
    </recommendedName>
    <alternativeName>
        <fullName evidence="9">DNA replication protein DnaC</fullName>
    </alternativeName>
</protein>
<dbReference type="KEGG" id="pgz:C2E15_00340"/>
<evidence type="ECO:0000313" key="13">
    <source>
        <dbReference type="Proteomes" id="UP000238365"/>
    </source>
</evidence>
<dbReference type="RefSeq" id="WP_104955638.1">
    <property type="nucleotide sequence ID" value="NZ_CP026377.1"/>
</dbReference>
<dbReference type="InterPro" id="IPR027417">
    <property type="entry name" value="P-loop_NTPase"/>
</dbReference>
<dbReference type="PIRSF" id="PIRSF003073">
    <property type="entry name" value="DNAC_TnpB_IstB"/>
    <property type="match status" value="1"/>
</dbReference>
<dbReference type="NCBIfam" id="NF005931">
    <property type="entry name" value="PRK07952.1"/>
    <property type="match status" value="1"/>
</dbReference>
<dbReference type="EMBL" id="CP026377">
    <property type="protein sequence ID" value="AUX91695.1"/>
    <property type="molecule type" value="Genomic_DNA"/>
</dbReference>
<keyword evidence="13" id="KW-1185">Reference proteome</keyword>
<dbReference type="GO" id="GO:0005524">
    <property type="term" value="F:ATP binding"/>
    <property type="evidence" value="ECO:0007669"/>
    <property type="project" value="UniProtKB-KW"/>
</dbReference>
<name>A0A2L0IAU7_9GAMM</name>
<dbReference type="Gene3D" id="3.40.50.300">
    <property type="entry name" value="P-loop containing nucleotide triphosphate hydrolases"/>
    <property type="match status" value="1"/>
</dbReference>
<evidence type="ECO:0000256" key="5">
    <source>
        <dbReference type="ARBA" id="ARBA00022840"/>
    </source>
</evidence>
<dbReference type="GO" id="GO:0016787">
    <property type="term" value="F:hydrolase activity"/>
    <property type="evidence" value="ECO:0007669"/>
    <property type="project" value="UniProtKB-KW"/>
</dbReference>
<feature type="domain" description="IstB-like ATP-binding" evidence="11">
    <location>
        <begin position="39"/>
        <end position="238"/>
    </location>
</feature>
<comment type="catalytic activity">
    <reaction evidence="10">
        <text>ATP + H2O = ADP + phosphate + H(+)</text>
        <dbReference type="Rhea" id="RHEA:13065"/>
        <dbReference type="ChEBI" id="CHEBI:15377"/>
        <dbReference type="ChEBI" id="CHEBI:15378"/>
        <dbReference type="ChEBI" id="CHEBI:30616"/>
        <dbReference type="ChEBI" id="CHEBI:43474"/>
        <dbReference type="ChEBI" id="CHEBI:456216"/>
    </reaction>
    <physiologicalReaction direction="left-to-right" evidence="10">
        <dbReference type="Rhea" id="RHEA:13066"/>
    </physiologicalReaction>
</comment>
<gene>
    <name evidence="12" type="ORF">C2E15_00340</name>
</gene>
<evidence type="ECO:0000259" key="11">
    <source>
        <dbReference type="Pfam" id="PF01695"/>
    </source>
</evidence>
<evidence type="ECO:0000256" key="6">
    <source>
        <dbReference type="ARBA" id="ARBA00023125"/>
    </source>
</evidence>
<evidence type="ECO:0000256" key="3">
    <source>
        <dbReference type="ARBA" id="ARBA00022741"/>
    </source>
</evidence>